<accession>A0A9D3YPM1</accession>
<feature type="region of interest" description="Disordered" evidence="1">
    <location>
        <begin position="116"/>
        <end position="136"/>
    </location>
</feature>
<gene>
    <name evidence="2" type="ORF">DPMN_078853</name>
</gene>
<keyword evidence="3" id="KW-1185">Reference proteome</keyword>
<dbReference type="EMBL" id="JAIWYP010000015">
    <property type="protein sequence ID" value="KAH3703806.1"/>
    <property type="molecule type" value="Genomic_DNA"/>
</dbReference>
<reference evidence="2" key="1">
    <citation type="journal article" date="2019" name="bioRxiv">
        <title>The Genome of the Zebra Mussel, Dreissena polymorpha: A Resource for Invasive Species Research.</title>
        <authorList>
            <person name="McCartney M.A."/>
            <person name="Auch B."/>
            <person name="Kono T."/>
            <person name="Mallez S."/>
            <person name="Zhang Y."/>
            <person name="Obille A."/>
            <person name="Becker A."/>
            <person name="Abrahante J.E."/>
            <person name="Garbe J."/>
            <person name="Badalamenti J.P."/>
            <person name="Herman A."/>
            <person name="Mangelson H."/>
            <person name="Liachko I."/>
            <person name="Sullivan S."/>
            <person name="Sone E.D."/>
            <person name="Koren S."/>
            <person name="Silverstein K.A.T."/>
            <person name="Beckman K.B."/>
            <person name="Gohl D.M."/>
        </authorList>
    </citation>
    <scope>NUCLEOTIDE SEQUENCE</scope>
    <source>
        <strain evidence="2">Duluth1</strain>
        <tissue evidence="2">Whole animal</tissue>
    </source>
</reference>
<organism evidence="2 3">
    <name type="scientific">Dreissena polymorpha</name>
    <name type="common">Zebra mussel</name>
    <name type="synonym">Mytilus polymorpha</name>
    <dbReference type="NCBI Taxonomy" id="45954"/>
    <lineage>
        <taxon>Eukaryota</taxon>
        <taxon>Metazoa</taxon>
        <taxon>Spiralia</taxon>
        <taxon>Lophotrochozoa</taxon>
        <taxon>Mollusca</taxon>
        <taxon>Bivalvia</taxon>
        <taxon>Autobranchia</taxon>
        <taxon>Heteroconchia</taxon>
        <taxon>Euheterodonta</taxon>
        <taxon>Imparidentia</taxon>
        <taxon>Neoheterodontei</taxon>
        <taxon>Myida</taxon>
        <taxon>Dreissenoidea</taxon>
        <taxon>Dreissenidae</taxon>
        <taxon>Dreissena</taxon>
    </lineage>
</organism>
<dbReference type="AlphaFoldDB" id="A0A9D3YPM1"/>
<evidence type="ECO:0000256" key="1">
    <source>
        <dbReference type="SAM" id="MobiDB-lite"/>
    </source>
</evidence>
<evidence type="ECO:0000313" key="2">
    <source>
        <dbReference type="EMBL" id="KAH3703806.1"/>
    </source>
</evidence>
<reference evidence="2" key="2">
    <citation type="submission" date="2020-11" db="EMBL/GenBank/DDBJ databases">
        <authorList>
            <person name="McCartney M.A."/>
            <person name="Auch B."/>
            <person name="Kono T."/>
            <person name="Mallez S."/>
            <person name="Becker A."/>
            <person name="Gohl D.M."/>
            <person name="Silverstein K.A.T."/>
            <person name="Koren S."/>
            <person name="Bechman K.B."/>
            <person name="Herman A."/>
            <person name="Abrahante J.E."/>
            <person name="Garbe J."/>
        </authorList>
    </citation>
    <scope>NUCLEOTIDE SEQUENCE</scope>
    <source>
        <strain evidence="2">Duluth1</strain>
        <tissue evidence="2">Whole animal</tissue>
    </source>
</reference>
<evidence type="ECO:0000313" key="3">
    <source>
        <dbReference type="Proteomes" id="UP000828390"/>
    </source>
</evidence>
<feature type="compositionally biased region" description="Basic and acidic residues" evidence="1">
    <location>
        <begin position="116"/>
        <end position="125"/>
    </location>
</feature>
<protein>
    <submittedName>
        <fullName evidence="2">Uncharacterized protein</fullName>
    </submittedName>
</protein>
<sequence>MSGCNYFRGVLSCKLGTKTDEPDAGNLAFTSRSYQETVGNQNYFILEKQAQSFEGNTDHYSTSDEPNVDNRETDHYCSIEEPYQTVKDDYDYTTNALRTGPNTRKPDDIYNKLKLDRPGDYDHVGRPGNNMPEPGSDYDTSACAQKIAGGDDYNHISLRVSA</sequence>
<dbReference type="Proteomes" id="UP000828390">
    <property type="component" value="Unassembled WGS sequence"/>
</dbReference>
<comment type="caution">
    <text evidence="2">The sequence shown here is derived from an EMBL/GenBank/DDBJ whole genome shotgun (WGS) entry which is preliminary data.</text>
</comment>
<name>A0A9D3YPM1_DREPO</name>
<proteinExistence type="predicted"/>